<evidence type="ECO:0000256" key="2">
    <source>
        <dbReference type="ARBA" id="ARBA00023315"/>
    </source>
</evidence>
<dbReference type="Pfam" id="PF00583">
    <property type="entry name" value="Acetyltransf_1"/>
    <property type="match status" value="1"/>
</dbReference>
<comment type="caution">
    <text evidence="4">The sequence shown here is derived from an EMBL/GenBank/DDBJ whole genome shotgun (WGS) entry which is preliminary data.</text>
</comment>
<dbReference type="PANTHER" id="PTHR43877">
    <property type="entry name" value="AMINOALKYLPHOSPHONATE N-ACETYLTRANSFERASE-RELATED-RELATED"/>
    <property type="match status" value="1"/>
</dbReference>
<dbReference type="EMBL" id="JBGOSP010000012">
    <property type="protein sequence ID" value="MFA3839301.1"/>
    <property type="molecule type" value="Genomic_DNA"/>
</dbReference>
<accession>A0ABV4SLG6</accession>
<protein>
    <submittedName>
        <fullName evidence="4">GNAT family N-acetyltransferase</fullName>
        <ecNumber evidence="4">2.3.1.-</ecNumber>
    </submittedName>
</protein>
<evidence type="ECO:0000259" key="3">
    <source>
        <dbReference type="PROSITE" id="PS51186"/>
    </source>
</evidence>
<dbReference type="EC" id="2.3.1.-" evidence="4"/>
<reference evidence="4 5" key="1">
    <citation type="submission" date="2024-08" db="EMBL/GenBank/DDBJ databases">
        <title>Genome sequence of Streptomyces aureus CACIA-1.46HGO.</title>
        <authorList>
            <person name="Evangelista-Martinez Z."/>
        </authorList>
    </citation>
    <scope>NUCLEOTIDE SEQUENCE [LARGE SCALE GENOMIC DNA]</scope>
    <source>
        <strain evidence="4 5">CACIA-1.46HGO</strain>
    </source>
</reference>
<keyword evidence="5" id="KW-1185">Reference proteome</keyword>
<dbReference type="GO" id="GO:0016746">
    <property type="term" value="F:acyltransferase activity"/>
    <property type="evidence" value="ECO:0007669"/>
    <property type="project" value="UniProtKB-KW"/>
</dbReference>
<dbReference type="InterPro" id="IPR016181">
    <property type="entry name" value="Acyl_CoA_acyltransferase"/>
</dbReference>
<dbReference type="InterPro" id="IPR050832">
    <property type="entry name" value="Bact_Acetyltransf"/>
</dbReference>
<dbReference type="RefSeq" id="WP_372564164.1">
    <property type="nucleotide sequence ID" value="NZ_JBGOSP010000012.1"/>
</dbReference>
<sequence>MEIRKGSTADIPAIVGLFDGAMEWLVSQGRTGQWGERPWSQRPQAVAMVEEYVAKGQPWIAEVDGAPVGTLTLSEGPGSYVEPAGEPERYVHLLAARHGSGAGAALLAHAVQETRRAGVPLLRVDCYAGDDGKLVAFYEANGFVRTEAFIGPDGVWPGQVLARRV</sequence>
<evidence type="ECO:0000313" key="4">
    <source>
        <dbReference type="EMBL" id="MFA3839301.1"/>
    </source>
</evidence>
<dbReference type="SUPFAM" id="SSF55729">
    <property type="entry name" value="Acyl-CoA N-acyltransferases (Nat)"/>
    <property type="match status" value="1"/>
</dbReference>
<dbReference type="Proteomes" id="UP001571476">
    <property type="component" value="Unassembled WGS sequence"/>
</dbReference>
<feature type="domain" description="N-acetyltransferase" evidence="3">
    <location>
        <begin position="1"/>
        <end position="165"/>
    </location>
</feature>
<organism evidence="4 5">
    <name type="scientific">Streptomyces aureus</name>
    <dbReference type="NCBI Taxonomy" id="193461"/>
    <lineage>
        <taxon>Bacteria</taxon>
        <taxon>Bacillati</taxon>
        <taxon>Actinomycetota</taxon>
        <taxon>Actinomycetes</taxon>
        <taxon>Kitasatosporales</taxon>
        <taxon>Streptomycetaceae</taxon>
        <taxon>Streptomyces</taxon>
    </lineage>
</organism>
<name>A0ABV4SLG6_9ACTN</name>
<gene>
    <name evidence="4" type="ORF">ACEG43_24505</name>
</gene>
<proteinExistence type="predicted"/>
<dbReference type="Gene3D" id="3.40.630.30">
    <property type="match status" value="1"/>
</dbReference>
<evidence type="ECO:0000313" key="5">
    <source>
        <dbReference type="Proteomes" id="UP001571476"/>
    </source>
</evidence>
<keyword evidence="1 4" id="KW-0808">Transferase</keyword>
<dbReference type="InterPro" id="IPR000182">
    <property type="entry name" value="GNAT_dom"/>
</dbReference>
<dbReference type="PANTHER" id="PTHR43877:SF1">
    <property type="entry name" value="ACETYLTRANSFERASE"/>
    <property type="match status" value="1"/>
</dbReference>
<evidence type="ECO:0000256" key="1">
    <source>
        <dbReference type="ARBA" id="ARBA00022679"/>
    </source>
</evidence>
<dbReference type="PROSITE" id="PS51186">
    <property type="entry name" value="GNAT"/>
    <property type="match status" value="1"/>
</dbReference>
<keyword evidence="2 4" id="KW-0012">Acyltransferase</keyword>